<name>A0ACC0GPM1_9ERIC</name>
<dbReference type="Proteomes" id="UP001060215">
    <property type="component" value="Chromosome 9"/>
</dbReference>
<organism evidence="1 2">
    <name type="scientific">Camellia lanceoleosa</name>
    <dbReference type="NCBI Taxonomy" id="1840588"/>
    <lineage>
        <taxon>Eukaryota</taxon>
        <taxon>Viridiplantae</taxon>
        <taxon>Streptophyta</taxon>
        <taxon>Embryophyta</taxon>
        <taxon>Tracheophyta</taxon>
        <taxon>Spermatophyta</taxon>
        <taxon>Magnoliopsida</taxon>
        <taxon>eudicotyledons</taxon>
        <taxon>Gunneridae</taxon>
        <taxon>Pentapetalae</taxon>
        <taxon>asterids</taxon>
        <taxon>Ericales</taxon>
        <taxon>Theaceae</taxon>
        <taxon>Camellia</taxon>
    </lineage>
</organism>
<comment type="caution">
    <text evidence="1">The sequence shown here is derived from an EMBL/GenBank/DDBJ whole genome shotgun (WGS) entry which is preliminary data.</text>
</comment>
<gene>
    <name evidence="1" type="ORF">LOK49_LG08G01844</name>
</gene>
<protein>
    <submittedName>
        <fullName evidence="1">Small ubiquitin-related modifier 3</fullName>
    </submittedName>
</protein>
<sequence length="96" mass="10712">MFGKKESTHVTLKVQRQHVLDVFLRIKRDLPLPERKLAYCVRLGLEIDAVRFTYDGVKIGDNETVDELKMEDGHVIDAWSDQSGGGRGGGDASNVL</sequence>
<accession>A0ACC0GPM1</accession>
<reference evidence="1 2" key="1">
    <citation type="journal article" date="2022" name="Plant J.">
        <title>Chromosome-level genome of Camellia lanceoleosa provides a valuable resource for understanding genome evolution and self-incompatibility.</title>
        <authorList>
            <person name="Gong W."/>
            <person name="Xiao S."/>
            <person name="Wang L."/>
            <person name="Liao Z."/>
            <person name="Chang Y."/>
            <person name="Mo W."/>
            <person name="Hu G."/>
            <person name="Li W."/>
            <person name="Zhao G."/>
            <person name="Zhu H."/>
            <person name="Hu X."/>
            <person name="Ji K."/>
            <person name="Xiang X."/>
            <person name="Song Q."/>
            <person name="Yuan D."/>
            <person name="Jin S."/>
            <person name="Zhang L."/>
        </authorList>
    </citation>
    <scope>NUCLEOTIDE SEQUENCE [LARGE SCALE GENOMIC DNA]</scope>
    <source>
        <strain evidence="1">SQ_2022a</strain>
    </source>
</reference>
<dbReference type="EMBL" id="CM045766">
    <property type="protein sequence ID" value="KAI8002854.1"/>
    <property type="molecule type" value="Genomic_DNA"/>
</dbReference>
<proteinExistence type="predicted"/>
<evidence type="ECO:0000313" key="1">
    <source>
        <dbReference type="EMBL" id="KAI8002854.1"/>
    </source>
</evidence>
<keyword evidence="2" id="KW-1185">Reference proteome</keyword>
<evidence type="ECO:0000313" key="2">
    <source>
        <dbReference type="Proteomes" id="UP001060215"/>
    </source>
</evidence>